<keyword evidence="4 9" id="KW-0812">Transmembrane</keyword>
<keyword evidence="3" id="KW-0716">Sensory transduction</keyword>
<keyword evidence="6 9" id="KW-1133">Transmembrane helix</keyword>
<feature type="domain" description="G-protein coupled receptors family 1 profile" evidence="10">
    <location>
        <begin position="49"/>
        <end position="300"/>
    </location>
</feature>
<evidence type="ECO:0000256" key="5">
    <source>
        <dbReference type="ARBA" id="ARBA00022725"/>
    </source>
</evidence>
<evidence type="ECO:0000256" key="1">
    <source>
        <dbReference type="ARBA" id="ARBA00002936"/>
    </source>
</evidence>
<gene>
    <name evidence="12" type="primary">LOC103058676</name>
</gene>
<dbReference type="RefSeq" id="XP_007445316.3">
    <property type="nucleotide sequence ID" value="XM_007445254.3"/>
</dbReference>
<keyword evidence="8" id="KW-0807">Transducer</keyword>
<dbReference type="InterPro" id="IPR017452">
    <property type="entry name" value="GPCR_Rhodpsn_7TM"/>
</dbReference>
<organism evidence="11 12">
    <name type="scientific">Python bivittatus</name>
    <name type="common">Burmese python</name>
    <name type="synonym">Python molurus bivittatus</name>
    <dbReference type="NCBI Taxonomy" id="176946"/>
    <lineage>
        <taxon>Eukaryota</taxon>
        <taxon>Metazoa</taxon>
        <taxon>Chordata</taxon>
        <taxon>Craniata</taxon>
        <taxon>Vertebrata</taxon>
        <taxon>Euteleostomi</taxon>
        <taxon>Lepidosauria</taxon>
        <taxon>Squamata</taxon>
        <taxon>Bifurcata</taxon>
        <taxon>Unidentata</taxon>
        <taxon>Episquamata</taxon>
        <taxon>Toxicofera</taxon>
        <taxon>Serpentes</taxon>
        <taxon>Henophidia</taxon>
        <taxon>Pythonidae</taxon>
        <taxon>Python</taxon>
    </lineage>
</organism>
<feature type="transmembrane region" description="Helical" evidence="9">
    <location>
        <begin position="34"/>
        <end position="55"/>
    </location>
</feature>
<dbReference type="GO" id="GO:0005886">
    <property type="term" value="C:plasma membrane"/>
    <property type="evidence" value="ECO:0007669"/>
    <property type="project" value="TreeGrafter"/>
</dbReference>
<dbReference type="Gene3D" id="1.20.1070.10">
    <property type="entry name" value="Rhodopsin 7-helix transmembrane proteins"/>
    <property type="match status" value="1"/>
</dbReference>
<evidence type="ECO:0000256" key="2">
    <source>
        <dbReference type="ARBA" id="ARBA00004141"/>
    </source>
</evidence>
<feature type="transmembrane region" description="Helical" evidence="9">
    <location>
        <begin position="245"/>
        <end position="268"/>
    </location>
</feature>
<evidence type="ECO:0000256" key="3">
    <source>
        <dbReference type="ARBA" id="ARBA00022606"/>
    </source>
</evidence>
<feature type="transmembrane region" description="Helical" evidence="9">
    <location>
        <begin position="106"/>
        <end position="128"/>
    </location>
</feature>
<dbReference type="SUPFAM" id="SSF81321">
    <property type="entry name" value="Family A G protein-coupled receptor-like"/>
    <property type="match status" value="1"/>
</dbReference>
<evidence type="ECO:0000313" key="11">
    <source>
        <dbReference type="Proteomes" id="UP000695026"/>
    </source>
</evidence>
<evidence type="ECO:0000256" key="8">
    <source>
        <dbReference type="ARBA" id="ARBA00023224"/>
    </source>
</evidence>
<comment type="subcellular location">
    <subcellularLocation>
        <location evidence="2">Membrane</location>
        <topology evidence="2">Multi-pass membrane protein</topology>
    </subcellularLocation>
</comment>
<dbReference type="PANTHER" id="PTHR26450:SF38">
    <property type="entry name" value="OLFACTORY RECEPTOR FAMILY 52 SUBFAMILY S MEMBER 6"/>
    <property type="match status" value="1"/>
</dbReference>
<dbReference type="CDD" id="cd15951">
    <property type="entry name" value="7tmA_OR52R_52L-like"/>
    <property type="match status" value="1"/>
</dbReference>
<dbReference type="KEGG" id="pbi:103058676"/>
<sequence>MQHIKSGAPMNATATLHDAFTLLGIPGLESLHTWLSIPFCSMYVVALLGNVGLLLTIKMEPSLHEPMYLFLCMLSLTDLVLSSSTLPKLLAILWFGRKDISFNACLAQMFFIHSFTAMESGFFLAMAYDRYMAICNPLHHATVLTNALLAKVGLAVVARGLVLFLPHPLLVRRLPFCKSRVIVHSYCEFMALLKLACADAAASGGYSLTLAFLIGGFDVCFISLSYGLILRTVCHLPSKEASLKALGTCGSHICVILIFYTTAFFSFLTHRFGHNVPHSVHILIANMYLVVPPTLNPIIYGIRTKKIRDRVLRLFSSGGTDAF</sequence>
<dbReference type="PRINTS" id="PR00245">
    <property type="entry name" value="OLFACTORYR"/>
</dbReference>
<dbReference type="GO" id="GO:0004930">
    <property type="term" value="F:G protein-coupled receptor activity"/>
    <property type="evidence" value="ECO:0007669"/>
    <property type="project" value="InterPro"/>
</dbReference>
<dbReference type="PANTHER" id="PTHR26450">
    <property type="entry name" value="OLFACTORY RECEPTOR 56B1-RELATED"/>
    <property type="match status" value="1"/>
</dbReference>
<feature type="transmembrane region" description="Helical" evidence="9">
    <location>
        <begin position="280"/>
        <end position="302"/>
    </location>
</feature>
<evidence type="ECO:0000313" key="12">
    <source>
        <dbReference type="RefSeq" id="XP_007445316.3"/>
    </source>
</evidence>
<dbReference type="InterPro" id="IPR050402">
    <property type="entry name" value="OR51/52/56-like"/>
</dbReference>
<dbReference type="OrthoDB" id="10254436at2759"/>
<name>A0A9F2RF25_PYTBI</name>
<protein>
    <submittedName>
        <fullName evidence="12">Olfactory receptor 52D1-like</fullName>
    </submittedName>
</protein>
<proteinExistence type="predicted"/>
<dbReference type="GO" id="GO:0004984">
    <property type="term" value="F:olfactory receptor activity"/>
    <property type="evidence" value="ECO:0007669"/>
    <property type="project" value="InterPro"/>
</dbReference>
<keyword evidence="5" id="KW-0552">Olfaction</keyword>
<dbReference type="Proteomes" id="UP000695026">
    <property type="component" value="Unplaced"/>
</dbReference>
<feature type="transmembrane region" description="Helical" evidence="9">
    <location>
        <begin position="67"/>
        <end position="86"/>
    </location>
</feature>
<evidence type="ECO:0000256" key="6">
    <source>
        <dbReference type="ARBA" id="ARBA00022989"/>
    </source>
</evidence>
<reference evidence="12" key="1">
    <citation type="submission" date="2025-08" db="UniProtKB">
        <authorList>
            <consortium name="RefSeq"/>
        </authorList>
    </citation>
    <scope>IDENTIFICATION</scope>
    <source>
        <tissue evidence="12">Liver</tissue>
    </source>
</reference>
<keyword evidence="11" id="KW-1185">Reference proteome</keyword>
<evidence type="ECO:0000259" key="10">
    <source>
        <dbReference type="PROSITE" id="PS50262"/>
    </source>
</evidence>
<dbReference type="PRINTS" id="PR00237">
    <property type="entry name" value="GPCRRHODOPSN"/>
</dbReference>
<dbReference type="InterPro" id="IPR000725">
    <property type="entry name" value="Olfact_rcpt"/>
</dbReference>
<dbReference type="FunFam" id="1.20.1070.10:FF:000006">
    <property type="entry name" value="Olfactory receptor"/>
    <property type="match status" value="1"/>
</dbReference>
<dbReference type="OMA" id="CMDISAT"/>
<dbReference type="AlphaFoldDB" id="A0A9F2RF25"/>
<keyword evidence="7 9" id="KW-0472">Membrane</keyword>
<evidence type="ECO:0000256" key="4">
    <source>
        <dbReference type="ARBA" id="ARBA00022692"/>
    </source>
</evidence>
<evidence type="ECO:0000256" key="9">
    <source>
        <dbReference type="SAM" id="Phobius"/>
    </source>
</evidence>
<dbReference type="PROSITE" id="PS50262">
    <property type="entry name" value="G_PROTEIN_RECEP_F1_2"/>
    <property type="match status" value="1"/>
</dbReference>
<comment type="function">
    <text evidence="1">Odorant receptor.</text>
</comment>
<feature type="transmembrane region" description="Helical" evidence="9">
    <location>
        <begin position="210"/>
        <end position="233"/>
    </location>
</feature>
<accession>A0A9F2RF25</accession>
<dbReference type="Pfam" id="PF13853">
    <property type="entry name" value="7tm_4"/>
    <property type="match status" value="1"/>
</dbReference>
<dbReference type="InterPro" id="IPR000276">
    <property type="entry name" value="GPCR_Rhodpsn"/>
</dbReference>
<dbReference type="GeneID" id="103058676"/>
<feature type="transmembrane region" description="Helical" evidence="9">
    <location>
        <begin position="148"/>
        <end position="166"/>
    </location>
</feature>
<evidence type="ECO:0000256" key="7">
    <source>
        <dbReference type="ARBA" id="ARBA00023136"/>
    </source>
</evidence>